<dbReference type="PANTHER" id="PTHR35501">
    <property type="entry name" value="PROTEIN YY1"/>
    <property type="match status" value="1"/>
</dbReference>
<dbReference type="PANTHER" id="PTHR35501:SF3">
    <property type="entry name" value="PROTEIN YY1"/>
    <property type="match status" value="1"/>
</dbReference>
<accession>A0AAP0BDY7</accession>
<dbReference type="GO" id="GO:0005576">
    <property type="term" value="C:extracellular region"/>
    <property type="evidence" value="ECO:0007669"/>
    <property type="project" value="UniProtKB-SubCell"/>
</dbReference>
<dbReference type="InterPro" id="IPR036312">
    <property type="entry name" value="Bifun_inhib/LTP/seed_sf"/>
</dbReference>
<keyword evidence="2" id="KW-0964">Secreted</keyword>
<evidence type="ECO:0000313" key="7">
    <source>
        <dbReference type="Proteomes" id="UP001418222"/>
    </source>
</evidence>
<name>A0AAP0BDY7_9ASPA</name>
<sequence>MLVIITTLTALPPPAAAQSCSSSLSQLSVCTPFVVPGVGGTAQPPNADCCAALKGVVAGCACSTLNIISRLPTSCGLPPVSCNGESRF</sequence>
<feature type="signal peptide" evidence="4">
    <location>
        <begin position="1"/>
        <end position="17"/>
    </location>
</feature>
<evidence type="ECO:0000256" key="4">
    <source>
        <dbReference type="SAM" id="SignalP"/>
    </source>
</evidence>
<keyword evidence="4" id="KW-0732">Signal</keyword>
<dbReference type="InterPro" id="IPR016140">
    <property type="entry name" value="Bifunc_inhib/LTP/seed_store"/>
</dbReference>
<comment type="similarity">
    <text evidence="3">Belongs to the A9/FIL1 family.</text>
</comment>
<protein>
    <recommendedName>
        <fullName evidence="5">Bifunctional inhibitor/plant lipid transfer protein/seed storage helical domain-containing protein</fullName>
    </recommendedName>
</protein>
<dbReference type="Pfam" id="PF14368">
    <property type="entry name" value="LTP_2"/>
    <property type="match status" value="1"/>
</dbReference>
<evidence type="ECO:0000256" key="3">
    <source>
        <dbReference type="ARBA" id="ARBA00038300"/>
    </source>
</evidence>
<comment type="caution">
    <text evidence="6">The sequence shown here is derived from an EMBL/GenBank/DDBJ whole genome shotgun (WGS) entry which is preliminary data.</text>
</comment>
<reference evidence="6 7" key="1">
    <citation type="journal article" date="2022" name="Nat. Plants">
        <title>Genomes of leafy and leafless Platanthera orchids illuminate the evolution of mycoheterotrophy.</title>
        <authorList>
            <person name="Li M.H."/>
            <person name="Liu K.W."/>
            <person name="Li Z."/>
            <person name="Lu H.C."/>
            <person name="Ye Q.L."/>
            <person name="Zhang D."/>
            <person name="Wang J.Y."/>
            <person name="Li Y.F."/>
            <person name="Zhong Z.M."/>
            <person name="Liu X."/>
            <person name="Yu X."/>
            <person name="Liu D.K."/>
            <person name="Tu X.D."/>
            <person name="Liu B."/>
            <person name="Hao Y."/>
            <person name="Liao X.Y."/>
            <person name="Jiang Y.T."/>
            <person name="Sun W.H."/>
            <person name="Chen J."/>
            <person name="Chen Y.Q."/>
            <person name="Ai Y."/>
            <person name="Zhai J.W."/>
            <person name="Wu S.S."/>
            <person name="Zhou Z."/>
            <person name="Hsiao Y.Y."/>
            <person name="Wu W.L."/>
            <person name="Chen Y.Y."/>
            <person name="Lin Y.F."/>
            <person name="Hsu J.L."/>
            <person name="Li C.Y."/>
            <person name="Wang Z.W."/>
            <person name="Zhao X."/>
            <person name="Zhong W.Y."/>
            <person name="Ma X.K."/>
            <person name="Ma L."/>
            <person name="Huang J."/>
            <person name="Chen G.Z."/>
            <person name="Huang M.Z."/>
            <person name="Huang L."/>
            <person name="Peng D.H."/>
            <person name="Luo Y.B."/>
            <person name="Zou S.Q."/>
            <person name="Chen S.P."/>
            <person name="Lan S."/>
            <person name="Tsai W.C."/>
            <person name="Van de Peer Y."/>
            <person name="Liu Z.J."/>
        </authorList>
    </citation>
    <scope>NUCLEOTIDE SEQUENCE [LARGE SCALE GENOMIC DNA]</scope>
    <source>
        <strain evidence="6">Lor287</strain>
    </source>
</reference>
<dbReference type="Proteomes" id="UP001418222">
    <property type="component" value="Unassembled WGS sequence"/>
</dbReference>
<evidence type="ECO:0000256" key="2">
    <source>
        <dbReference type="ARBA" id="ARBA00022525"/>
    </source>
</evidence>
<evidence type="ECO:0000259" key="5">
    <source>
        <dbReference type="SMART" id="SM00499"/>
    </source>
</evidence>
<dbReference type="SMART" id="SM00499">
    <property type="entry name" value="AAI"/>
    <property type="match status" value="1"/>
</dbReference>
<dbReference type="EMBL" id="JBBWWQ010000011">
    <property type="protein sequence ID" value="KAK8936117.1"/>
    <property type="molecule type" value="Genomic_DNA"/>
</dbReference>
<proteinExistence type="inferred from homology"/>
<dbReference type="AlphaFoldDB" id="A0AAP0BDY7"/>
<comment type="subcellular location">
    <subcellularLocation>
        <location evidence="1">Secreted</location>
    </subcellularLocation>
</comment>
<dbReference type="Gene3D" id="1.10.110.10">
    <property type="entry name" value="Plant lipid-transfer and hydrophobic proteins"/>
    <property type="match status" value="1"/>
</dbReference>
<evidence type="ECO:0000313" key="6">
    <source>
        <dbReference type="EMBL" id="KAK8936117.1"/>
    </source>
</evidence>
<evidence type="ECO:0000256" key="1">
    <source>
        <dbReference type="ARBA" id="ARBA00004613"/>
    </source>
</evidence>
<feature type="chain" id="PRO_5042966918" description="Bifunctional inhibitor/plant lipid transfer protein/seed storage helical domain-containing protein" evidence="4">
    <location>
        <begin position="18"/>
        <end position="88"/>
    </location>
</feature>
<keyword evidence="7" id="KW-1185">Reference proteome</keyword>
<feature type="domain" description="Bifunctional inhibitor/plant lipid transfer protein/seed storage helical" evidence="5">
    <location>
        <begin position="20"/>
        <end position="82"/>
    </location>
</feature>
<dbReference type="SUPFAM" id="SSF47699">
    <property type="entry name" value="Bifunctional inhibitor/lipid-transfer protein/seed storage 2S albumin"/>
    <property type="match status" value="1"/>
</dbReference>
<gene>
    <name evidence="6" type="ORF">KSP39_PZI013250</name>
</gene>
<organism evidence="6 7">
    <name type="scientific">Platanthera zijinensis</name>
    <dbReference type="NCBI Taxonomy" id="2320716"/>
    <lineage>
        <taxon>Eukaryota</taxon>
        <taxon>Viridiplantae</taxon>
        <taxon>Streptophyta</taxon>
        <taxon>Embryophyta</taxon>
        <taxon>Tracheophyta</taxon>
        <taxon>Spermatophyta</taxon>
        <taxon>Magnoliopsida</taxon>
        <taxon>Liliopsida</taxon>
        <taxon>Asparagales</taxon>
        <taxon>Orchidaceae</taxon>
        <taxon>Orchidoideae</taxon>
        <taxon>Orchideae</taxon>
        <taxon>Orchidinae</taxon>
        <taxon>Platanthera</taxon>
    </lineage>
</organism>